<dbReference type="InterPro" id="IPR012132">
    <property type="entry name" value="GMC_OxRdtase"/>
</dbReference>
<feature type="domain" description="Glucose-methanol-choline oxidoreductase C-terminal" evidence="3">
    <location>
        <begin position="22"/>
        <end position="156"/>
    </location>
</feature>
<dbReference type="AlphaFoldDB" id="A0A9Q3KIV7"/>
<organism evidence="4 5">
    <name type="scientific">Austropuccinia psidii MF-1</name>
    <dbReference type="NCBI Taxonomy" id="1389203"/>
    <lineage>
        <taxon>Eukaryota</taxon>
        <taxon>Fungi</taxon>
        <taxon>Dikarya</taxon>
        <taxon>Basidiomycota</taxon>
        <taxon>Pucciniomycotina</taxon>
        <taxon>Pucciniomycetes</taxon>
        <taxon>Pucciniales</taxon>
        <taxon>Sphaerophragmiaceae</taxon>
        <taxon>Austropuccinia</taxon>
    </lineage>
</organism>
<dbReference type="GO" id="GO:0050660">
    <property type="term" value="F:flavin adenine dinucleotide binding"/>
    <property type="evidence" value="ECO:0007669"/>
    <property type="project" value="InterPro"/>
</dbReference>
<dbReference type="Gene3D" id="3.30.560.10">
    <property type="entry name" value="Glucose Oxidase, domain 3"/>
    <property type="match status" value="1"/>
</dbReference>
<name>A0A9Q3KIV7_9BASI</name>
<evidence type="ECO:0000256" key="1">
    <source>
        <dbReference type="ARBA" id="ARBA00001974"/>
    </source>
</evidence>
<reference evidence="4" key="1">
    <citation type="submission" date="2021-03" db="EMBL/GenBank/DDBJ databases">
        <title>Draft genome sequence of rust myrtle Austropuccinia psidii MF-1, a brazilian biotype.</title>
        <authorList>
            <person name="Quecine M.C."/>
            <person name="Pachon D.M.R."/>
            <person name="Bonatelli M.L."/>
            <person name="Correr F.H."/>
            <person name="Franceschini L.M."/>
            <person name="Leite T.F."/>
            <person name="Margarido G.R.A."/>
            <person name="Almeida C.A."/>
            <person name="Ferrarezi J.A."/>
            <person name="Labate C.A."/>
        </authorList>
    </citation>
    <scope>NUCLEOTIDE SEQUENCE</scope>
    <source>
        <strain evidence="4">MF-1</strain>
    </source>
</reference>
<comment type="cofactor">
    <cofactor evidence="1">
        <name>FAD</name>
        <dbReference type="ChEBI" id="CHEBI:57692"/>
    </cofactor>
</comment>
<evidence type="ECO:0000256" key="2">
    <source>
        <dbReference type="ARBA" id="ARBA00010790"/>
    </source>
</evidence>
<accession>A0A9Q3KIV7</accession>
<dbReference type="SUPFAM" id="SSF54373">
    <property type="entry name" value="FAD-linked reductases, C-terminal domain"/>
    <property type="match status" value="1"/>
</dbReference>
<sequence length="171" mass="19170">EADHKPDPHTSYLSIAAILQYPLSRGSVHIKSRDPHESPSIDPGFLTHPFDKWLLVQAAKHARKIMAQPEFKGVILNEQFPGPSVNTEEDWLESVKKGVRTQYHPLGTSSMMPLNQRGIVDSHLKVYGTKNLRIADASILPIHLAAHPTMTVYAIAEKAAEMILQDQRRHT</sequence>
<dbReference type="InterPro" id="IPR036188">
    <property type="entry name" value="FAD/NAD-bd_sf"/>
</dbReference>
<feature type="non-terminal residue" evidence="4">
    <location>
        <position position="171"/>
    </location>
</feature>
<evidence type="ECO:0000313" key="4">
    <source>
        <dbReference type="EMBL" id="MBW0581667.1"/>
    </source>
</evidence>
<evidence type="ECO:0000259" key="3">
    <source>
        <dbReference type="Pfam" id="PF05199"/>
    </source>
</evidence>
<dbReference type="EMBL" id="AVOT02110553">
    <property type="protein sequence ID" value="MBW0581667.1"/>
    <property type="molecule type" value="Genomic_DNA"/>
</dbReference>
<dbReference type="Proteomes" id="UP000765509">
    <property type="component" value="Unassembled WGS sequence"/>
</dbReference>
<dbReference type="GO" id="GO:0016614">
    <property type="term" value="F:oxidoreductase activity, acting on CH-OH group of donors"/>
    <property type="evidence" value="ECO:0007669"/>
    <property type="project" value="InterPro"/>
</dbReference>
<dbReference type="OrthoDB" id="2499718at2759"/>
<gene>
    <name evidence="4" type="ORF">O181_121382</name>
</gene>
<protein>
    <recommendedName>
        <fullName evidence="3">Glucose-methanol-choline oxidoreductase C-terminal domain-containing protein</fullName>
    </recommendedName>
</protein>
<dbReference type="SUPFAM" id="SSF51905">
    <property type="entry name" value="FAD/NAD(P)-binding domain"/>
    <property type="match status" value="1"/>
</dbReference>
<keyword evidence="5" id="KW-1185">Reference proteome</keyword>
<comment type="similarity">
    <text evidence="2">Belongs to the GMC oxidoreductase family.</text>
</comment>
<dbReference type="Pfam" id="PF05199">
    <property type="entry name" value="GMC_oxred_C"/>
    <property type="match status" value="1"/>
</dbReference>
<comment type="caution">
    <text evidence="4">The sequence shown here is derived from an EMBL/GenBank/DDBJ whole genome shotgun (WGS) entry which is preliminary data.</text>
</comment>
<dbReference type="Gene3D" id="3.50.50.60">
    <property type="entry name" value="FAD/NAD(P)-binding domain"/>
    <property type="match status" value="1"/>
</dbReference>
<evidence type="ECO:0000313" key="5">
    <source>
        <dbReference type="Proteomes" id="UP000765509"/>
    </source>
</evidence>
<dbReference type="PANTHER" id="PTHR11552">
    <property type="entry name" value="GLUCOSE-METHANOL-CHOLINE GMC OXIDOREDUCTASE"/>
    <property type="match status" value="1"/>
</dbReference>
<dbReference type="PANTHER" id="PTHR11552:SF147">
    <property type="entry name" value="CHOLINE DEHYDROGENASE, MITOCHONDRIAL"/>
    <property type="match status" value="1"/>
</dbReference>
<proteinExistence type="inferred from homology"/>
<dbReference type="InterPro" id="IPR007867">
    <property type="entry name" value="GMC_OxRtase_C"/>
</dbReference>